<keyword evidence="4" id="KW-1185">Reference proteome</keyword>
<reference evidence="4" key="1">
    <citation type="journal article" date="2020" name="Genome Biol.">
        <title>Gamete binning: chromosome-level and haplotype-resolved genome assembly enabled by high-throughput single-cell sequencing of gamete genomes.</title>
        <authorList>
            <person name="Campoy J.A."/>
            <person name="Sun H."/>
            <person name="Goel M."/>
            <person name="Jiao W.-B."/>
            <person name="Folz-Donahue K."/>
            <person name="Wang N."/>
            <person name="Rubio M."/>
            <person name="Liu C."/>
            <person name="Kukat C."/>
            <person name="Ruiz D."/>
            <person name="Huettel B."/>
            <person name="Schneeberger K."/>
        </authorList>
    </citation>
    <scope>NUCLEOTIDE SEQUENCE [LARGE SCALE GENOMIC DNA]</scope>
    <source>
        <strain evidence="4">cv. Rojo Pasion</strain>
    </source>
</reference>
<name>A0A6J5UQB7_PRUAR</name>
<dbReference type="OrthoDB" id="410267at2759"/>
<dbReference type="EMBL" id="CAEKKB010000004">
    <property type="protein sequence ID" value="CAB4308375.1"/>
    <property type="molecule type" value="Genomic_DNA"/>
</dbReference>
<accession>A0A6J5UQB7</accession>
<evidence type="ECO:0000313" key="3">
    <source>
        <dbReference type="Proteomes" id="UP000507222"/>
    </source>
</evidence>
<dbReference type="AlphaFoldDB" id="A0A6J5UQB7"/>
<dbReference type="EMBL" id="CAEKDK010000004">
    <property type="protein sequence ID" value="CAB4277947.1"/>
    <property type="molecule type" value="Genomic_DNA"/>
</dbReference>
<gene>
    <name evidence="1" type="ORF">CURHAP_LOCUS28078</name>
    <name evidence="2" type="ORF">ORAREDHAP_LOCUS27785</name>
</gene>
<evidence type="ECO:0000313" key="4">
    <source>
        <dbReference type="Proteomes" id="UP000507245"/>
    </source>
</evidence>
<dbReference type="Proteomes" id="UP000507245">
    <property type="component" value="Unassembled WGS sequence"/>
</dbReference>
<proteinExistence type="predicted"/>
<sequence>MGLLSKKKARMLNSLSSHVSKARMLLVGALFLLILPSLPGIAYAREWACRNFPSSFPSDNSSTFNLVDPDDLELHKELIAGSESTTSATNANLNGMIDTEGIFRCFACFGTVMEKDRLTVLGEEHSTKLFVGR</sequence>
<organism evidence="1 3">
    <name type="scientific">Prunus armeniaca</name>
    <name type="common">Apricot</name>
    <name type="synonym">Armeniaca vulgaris</name>
    <dbReference type="NCBI Taxonomy" id="36596"/>
    <lineage>
        <taxon>Eukaryota</taxon>
        <taxon>Viridiplantae</taxon>
        <taxon>Streptophyta</taxon>
        <taxon>Embryophyta</taxon>
        <taxon>Tracheophyta</taxon>
        <taxon>Spermatophyta</taxon>
        <taxon>Magnoliopsida</taxon>
        <taxon>eudicotyledons</taxon>
        <taxon>Gunneridae</taxon>
        <taxon>Pentapetalae</taxon>
        <taxon>rosids</taxon>
        <taxon>fabids</taxon>
        <taxon>Rosales</taxon>
        <taxon>Rosaceae</taxon>
        <taxon>Amygdaloideae</taxon>
        <taxon>Amygdaleae</taxon>
        <taxon>Prunus</taxon>
    </lineage>
</organism>
<evidence type="ECO:0000313" key="1">
    <source>
        <dbReference type="EMBL" id="CAB4277947.1"/>
    </source>
</evidence>
<dbReference type="Proteomes" id="UP000507222">
    <property type="component" value="Unassembled WGS sequence"/>
</dbReference>
<protein>
    <submittedName>
        <fullName evidence="1">Uncharacterized protein</fullName>
    </submittedName>
</protein>
<reference evidence="1 3" key="2">
    <citation type="submission" date="2020-05" db="EMBL/GenBank/DDBJ databases">
        <authorList>
            <person name="Campoy J."/>
            <person name="Schneeberger K."/>
            <person name="Spophaly S."/>
        </authorList>
    </citation>
    <scope>NUCLEOTIDE SEQUENCE [LARGE SCALE GENOMIC DNA]</scope>
    <source>
        <strain evidence="1">PruArmRojPasFocal</strain>
    </source>
</reference>
<evidence type="ECO:0000313" key="2">
    <source>
        <dbReference type="EMBL" id="CAB4308375.1"/>
    </source>
</evidence>